<dbReference type="Proteomes" id="UP001275084">
    <property type="component" value="Unassembled WGS sequence"/>
</dbReference>
<keyword evidence="3" id="KW-1185">Reference proteome</keyword>
<keyword evidence="1" id="KW-0732">Signal</keyword>
<evidence type="ECO:0000313" key="2">
    <source>
        <dbReference type="EMBL" id="KAK3349647.1"/>
    </source>
</evidence>
<feature type="signal peptide" evidence="1">
    <location>
        <begin position="1"/>
        <end position="19"/>
    </location>
</feature>
<gene>
    <name evidence="2" type="ORF">B0T25DRAFT_633033</name>
</gene>
<dbReference type="AlphaFoldDB" id="A0AAJ0HF09"/>
<dbReference type="EMBL" id="JAUIQD010000005">
    <property type="protein sequence ID" value="KAK3349647.1"/>
    <property type="molecule type" value="Genomic_DNA"/>
</dbReference>
<dbReference type="Pfam" id="PF08310">
    <property type="entry name" value="LGFP"/>
    <property type="match status" value="1"/>
</dbReference>
<evidence type="ECO:0000256" key="1">
    <source>
        <dbReference type="SAM" id="SignalP"/>
    </source>
</evidence>
<proteinExistence type="predicted"/>
<reference evidence="2" key="1">
    <citation type="journal article" date="2023" name="Mol. Phylogenet. Evol.">
        <title>Genome-scale phylogeny and comparative genomics of the fungal order Sordariales.</title>
        <authorList>
            <person name="Hensen N."/>
            <person name="Bonometti L."/>
            <person name="Westerberg I."/>
            <person name="Brannstrom I.O."/>
            <person name="Guillou S."/>
            <person name="Cros-Aarteil S."/>
            <person name="Calhoun S."/>
            <person name="Haridas S."/>
            <person name="Kuo A."/>
            <person name="Mondo S."/>
            <person name="Pangilinan J."/>
            <person name="Riley R."/>
            <person name="LaButti K."/>
            <person name="Andreopoulos B."/>
            <person name="Lipzen A."/>
            <person name="Chen C."/>
            <person name="Yan M."/>
            <person name="Daum C."/>
            <person name="Ng V."/>
            <person name="Clum A."/>
            <person name="Steindorff A."/>
            <person name="Ohm R.A."/>
            <person name="Martin F."/>
            <person name="Silar P."/>
            <person name="Natvig D.O."/>
            <person name="Lalanne C."/>
            <person name="Gautier V."/>
            <person name="Ament-Velasquez S.L."/>
            <person name="Kruys A."/>
            <person name="Hutchinson M.I."/>
            <person name="Powell A.J."/>
            <person name="Barry K."/>
            <person name="Miller A.N."/>
            <person name="Grigoriev I.V."/>
            <person name="Debuchy R."/>
            <person name="Gladieux P."/>
            <person name="Hiltunen Thoren M."/>
            <person name="Johannesson H."/>
        </authorList>
    </citation>
    <scope>NUCLEOTIDE SEQUENCE</scope>
    <source>
        <strain evidence="2">CBS 955.72</strain>
    </source>
</reference>
<protein>
    <submittedName>
        <fullName evidence="2">Uncharacterized protein</fullName>
    </submittedName>
</protein>
<reference evidence="2" key="2">
    <citation type="submission" date="2023-06" db="EMBL/GenBank/DDBJ databases">
        <authorList>
            <consortium name="Lawrence Berkeley National Laboratory"/>
            <person name="Haridas S."/>
            <person name="Hensen N."/>
            <person name="Bonometti L."/>
            <person name="Westerberg I."/>
            <person name="Brannstrom I.O."/>
            <person name="Guillou S."/>
            <person name="Cros-Aarteil S."/>
            <person name="Calhoun S."/>
            <person name="Kuo A."/>
            <person name="Mondo S."/>
            <person name="Pangilinan J."/>
            <person name="Riley R."/>
            <person name="Labutti K."/>
            <person name="Andreopoulos B."/>
            <person name="Lipzen A."/>
            <person name="Chen C."/>
            <person name="Yanf M."/>
            <person name="Daum C."/>
            <person name="Ng V."/>
            <person name="Clum A."/>
            <person name="Steindorff A."/>
            <person name="Ohm R."/>
            <person name="Martin F."/>
            <person name="Silar P."/>
            <person name="Natvig D."/>
            <person name="Lalanne C."/>
            <person name="Gautier V."/>
            <person name="Ament-Velasquez S.L."/>
            <person name="Kruys A."/>
            <person name="Hutchinson M.I."/>
            <person name="Powell A.J."/>
            <person name="Barry K."/>
            <person name="Miller A.N."/>
            <person name="Grigoriev I.V."/>
            <person name="Debuchy R."/>
            <person name="Gladieux P."/>
            <person name="Thoren M.H."/>
            <person name="Johannesson H."/>
        </authorList>
    </citation>
    <scope>NUCLEOTIDE SEQUENCE</scope>
    <source>
        <strain evidence="2">CBS 955.72</strain>
    </source>
</reference>
<dbReference type="InterPro" id="IPR013207">
    <property type="entry name" value="LGFP"/>
</dbReference>
<sequence length="485" mass="51893">MRLFLSILSTSSLAMWAGAQLITISPPTLDPWVWWSITANTVFDAKVASMPAGVIGAPKASKKREGSLGYSREYVGATLYTAGGSDMAYAVNGDILGRYLAVGGPAGALGLPTSDWTATNDNRGGWFNGFRNGAIYWTWSTGAREVHTQIHARWLALGAHQSWLGYPVTGVQVGAPGTGIERISAFENGFVTWNTNGNGGTATFGYRDLLVAKYNAVGGPKSKLGLPAARTMPFFLDRLGSARMAFRGGSVWVPLDTTSALAQYQTQIQVRFLGLENVSPPTGPPSRVSGALSVFVPSTRAFGTIFKLSDWPFQSPNSRVRKAIYPDFGVGNADNLLYDGPPADLVFTTQHVELRTTNAAQVATYLAASMGLDIIGRVIEADGPGNPPIDLDKAFAGEAGTWLFRIGQTAQQTYGQTDNVYPSGTLRLNADMVIPHVDCLSATHCDMPTGRYDSFSEQTPDDVARDLNNFTLLALNMAAESLGLL</sequence>
<accession>A0AAJ0HF09</accession>
<feature type="chain" id="PRO_5042461721" evidence="1">
    <location>
        <begin position="20"/>
        <end position="485"/>
    </location>
</feature>
<evidence type="ECO:0000313" key="3">
    <source>
        <dbReference type="Proteomes" id="UP001275084"/>
    </source>
</evidence>
<comment type="caution">
    <text evidence="2">The sequence shown here is derived from an EMBL/GenBank/DDBJ whole genome shotgun (WGS) entry which is preliminary data.</text>
</comment>
<organism evidence="2 3">
    <name type="scientific">Lasiosphaeria hispida</name>
    <dbReference type="NCBI Taxonomy" id="260671"/>
    <lineage>
        <taxon>Eukaryota</taxon>
        <taxon>Fungi</taxon>
        <taxon>Dikarya</taxon>
        <taxon>Ascomycota</taxon>
        <taxon>Pezizomycotina</taxon>
        <taxon>Sordariomycetes</taxon>
        <taxon>Sordariomycetidae</taxon>
        <taxon>Sordariales</taxon>
        <taxon>Lasiosphaeriaceae</taxon>
        <taxon>Lasiosphaeria</taxon>
    </lineage>
</organism>
<name>A0AAJ0HF09_9PEZI</name>